<evidence type="ECO:0000313" key="4">
    <source>
        <dbReference type="Proteomes" id="UP001519460"/>
    </source>
</evidence>
<feature type="transmembrane region" description="Helical" evidence="2">
    <location>
        <begin position="39"/>
        <end position="64"/>
    </location>
</feature>
<gene>
    <name evidence="3" type="ORF">BaRGS_00029347</name>
</gene>
<protein>
    <submittedName>
        <fullName evidence="3">Uncharacterized protein</fullName>
    </submittedName>
</protein>
<feature type="compositionally biased region" description="Low complexity" evidence="1">
    <location>
        <begin position="142"/>
        <end position="153"/>
    </location>
</feature>
<keyword evidence="2" id="KW-1133">Transmembrane helix</keyword>
<evidence type="ECO:0000256" key="1">
    <source>
        <dbReference type="SAM" id="MobiDB-lite"/>
    </source>
</evidence>
<keyword evidence="2" id="KW-0812">Transmembrane</keyword>
<feature type="region of interest" description="Disordered" evidence="1">
    <location>
        <begin position="85"/>
        <end position="104"/>
    </location>
</feature>
<comment type="caution">
    <text evidence="3">The sequence shown here is derived from an EMBL/GenBank/DDBJ whole genome shotgun (WGS) entry which is preliminary data.</text>
</comment>
<feature type="region of interest" description="Disordered" evidence="1">
    <location>
        <begin position="132"/>
        <end position="172"/>
    </location>
</feature>
<keyword evidence="4" id="KW-1185">Reference proteome</keyword>
<evidence type="ECO:0000256" key="2">
    <source>
        <dbReference type="SAM" id="Phobius"/>
    </source>
</evidence>
<organism evidence="3 4">
    <name type="scientific">Batillaria attramentaria</name>
    <dbReference type="NCBI Taxonomy" id="370345"/>
    <lineage>
        <taxon>Eukaryota</taxon>
        <taxon>Metazoa</taxon>
        <taxon>Spiralia</taxon>
        <taxon>Lophotrochozoa</taxon>
        <taxon>Mollusca</taxon>
        <taxon>Gastropoda</taxon>
        <taxon>Caenogastropoda</taxon>
        <taxon>Sorbeoconcha</taxon>
        <taxon>Cerithioidea</taxon>
        <taxon>Batillariidae</taxon>
        <taxon>Batillaria</taxon>
    </lineage>
</organism>
<feature type="non-terminal residue" evidence="3">
    <location>
        <position position="1"/>
    </location>
</feature>
<keyword evidence="2" id="KW-0472">Membrane</keyword>
<feature type="region of interest" description="Disordered" evidence="1">
    <location>
        <begin position="13"/>
        <end position="36"/>
    </location>
</feature>
<feature type="compositionally biased region" description="Polar residues" evidence="1">
    <location>
        <begin position="27"/>
        <end position="36"/>
    </location>
</feature>
<sequence length="172" mass="18218">ISVTTIAVLSSTTVPSPSVSNSGTPPARSSKSSTSGVDLAPGLLVTGLVFLIFFMALALVLLVVHLKERRRRHYLSDEYDTPLPIKGIDESPAPAPSTSRGIGEKERILCDHESVHYMSGMSVYYAEPWSGVDSDSKERLRGSSSSRGTSQMSHDSKGGPVTSSAPPADDNA</sequence>
<dbReference type="AlphaFoldDB" id="A0ABD0JXN3"/>
<dbReference type="EMBL" id="JACVVK020000303">
    <property type="protein sequence ID" value="KAK7479430.1"/>
    <property type="molecule type" value="Genomic_DNA"/>
</dbReference>
<proteinExistence type="predicted"/>
<name>A0ABD0JXN3_9CAEN</name>
<accession>A0ABD0JXN3</accession>
<reference evidence="3 4" key="1">
    <citation type="journal article" date="2023" name="Sci. Data">
        <title>Genome assembly of the Korean intertidal mud-creeper Batillaria attramentaria.</title>
        <authorList>
            <person name="Patra A.K."/>
            <person name="Ho P.T."/>
            <person name="Jun S."/>
            <person name="Lee S.J."/>
            <person name="Kim Y."/>
            <person name="Won Y.J."/>
        </authorList>
    </citation>
    <scope>NUCLEOTIDE SEQUENCE [LARGE SCALE GENOMIC DNA]</scope>
    <source>
        <strain evidence="3">Wonlab-2016</strain>
    </source>
</reference>
<dbReference type="Proteomes" id="UP001519460">
    <property type="component" value="Unassembled WGS sequence"/>
</dbReference>
<evidence type="ECO:0000313" key="3">
    <source>
        <dbReference type="EMBL" id="KAK7479430.1"/>
    </source>
</evidence>
<feature type="compositionally biased region" description="Low complexity" evidence="1">
    <location>
        <begin position="13"/>
        <end position="26"/>
    </location>
</feature>